<feature type="domain" description="Alginate export" evidence="1">
    <location>
        <begin position="93"/>
        <end position="481"/>
    </location>
</feature>
<proteinExistence type="predicted"/>
<keyword evidence="3" id="KW-1185">Reference proteome</keyword>
<organism evidence="2 3">
    <name type="scientific">Rhizobium miluonense</name>
    <dbReference type="NCBI Taxonomy" id="411945"/>
    <lineage>
        <taxon>Bacteria</taxon>
        <taxon>Pseudomonadati</taxon>
        <taxon>Pseudomonadota</taxon>
        <taxon>Alphaproteobacteria</taxon>
        <taxon>Hyphomicrobiales</taxon>
        <taxon>Rhizobiaceae</taxon>
        <taxon>Rhizobium/Agrobacterium group</taxon>
        <taxon>Rhizobium</taxon>
    </lineage>
</organism>
<protein>
    <submittedName>
        <fullName evidence="2">Alginate export</fullName>
    </submittedName>
</protein>
<evidence type="ECO:0000313" key="2">
    <source>
        <dbReference type="EMBL" id="SCB28787.1"/>
    </source>
</evidence>
<sequence>MTARRAHWVWSRMSTLEAVLRVRGFLLLATTAIVCVTSAAAFADDQAKKPKRPAINTNRWQEDWSVLADPALRTQPLDTLKYVPLSATDPDTYVSFGANIRERFESNSAAGFGIGGVQRDNYLIQRAQFHIDLHLFKDWQVFTQFEDDRAFDKKSVGSADADQLDLRLAFLAYSHDFDAGTFKARVGRQDFAFDLQRFVSSRDGPNVRQSFDAVWADWETGSTRFIGFVSQPVQYRNADPFDDTSKGDFRFSMLRVERLVLGKNELSAYYSLYQRDNAHYLDGGGEENRHILDARFAGTSNGFDWDAETMGQFGEVGGKDIRAWALGVRAGYTFEDVSWTPRIALQFDMASGDHHRGDNTVGTFNPLFPNGYYFSLAGYTGYANIIHLKPAIVVKPTDNLTVTGAVGLQWRQTTADAIYVQPNQPLAGTAGRGGAWTGAYGQIRLDYKFTPNLTGAVEAVHFEVGDAIRRAGGRDGNYVGAQLSLAW</sequence>
<dbReference type="Proteomes" id="UP000199435">
    <property type="component" value="Unassembled WGS sequence"/>
</dbReference>
<dbReference type="Pfam" id="PF13372">
    <property type="entry name" value="Alginate_exp"/>
    <property type="match status" value="1"/>
</dbReference>
<name>A0A1C3VMF3_9HYPH</name>
<dbReference type="OrthoDB" id="311329at2"/>
<dbReference type="InterPro" id="IPR025388">
    <property type="entry name" value="Alginate_export_dom"/>
</dbReference>
<dbReference type="AlphaFoldDB" id="A0A1C3VMF3"/>
<accession>A0A1C3VMF3</accession>
<gene>
    <name evidence="2" type="ORF">GA0061102_101514</name>
</gene>
<dbReference type="Gene3D" id="2.40.160.100">
    <property type="match status" value="1"/>
</dbReference>
<dbReference type="InterPro" id="IPR053728">
    <property type="entry name" value="Alginate_Permeability_Chnl"/>
</dbReference>
<evidence type="ECO:0000313" key="3">
    <source>
        <dbReference type="Proteomes" id="UP000199435"/>
    </source>
</evidence>
<dbReference type="EMBL" id="FMAH01000015">
    <property type="protein sequence ID" value="SCB28787.1"/>
    <property type="molecule type" value="Genomic_DNA"/>
</dbReference>
<reference evidence="3" key="1">
    <citation type="submission" date="2016-08" db="EMBL/GenBank/DDBJ databases">
        <authorList>
            <person name="Varghese N."/>
            <person name="Submissions Spin"/>
        </authorList>
    </citation>
    <scope>NUCLEOTIDE SEQUENCE [LARGE SCALE GENOMIC DNA]</scope>
    <source>
        <strain evidence="3">HAMBI 2971</strain>
    </source>
</reference>
<dbReference type="STRING" id="411945.GA0061102_101514"/>
<evidence type="ECO:0000259" key="1">
    <source>
        <dbReference type="Pfam" id="PF13372"/>
    </source>
</evidence>